<dbReference type="RefSeq" id="WP_126602511.1">
    <property type="nucleotide sequence ID" value="NZ_BIFQ01000002.1"/>
</dbReference>
<sequence>MSSIEDELREETLILIQQNRQIAAELDEAIRNQKRDWLIDFVQSVAGEERSVSAPVIQSVVDWLFDIFS</sequence>
<dbReference type="EMBL" id="BIFQ01000002">
    <property type="protein sequence ID" value="GCE09779.1"/>
    <property type="molecule type" value="Genomic_DNA"/>
</dbReference>
<accession>A0A401ZSB2</accession>
<dbReference type="AlphaFoldDB" id="A0A401ZSB2"/>
<reference evidence="2" key="1">
    <citation type="submission" date="2018-12" db="EMBL/GenBank/DDBJ databases">
        <title>Tengunoibacter tsumagoiensis gen. nov., sp. nov., Dictyobacter kobayashii sp. nov., D. alpinus sp. nov., and D. joshuensis sp. nov. and description of Dictyobacteraceae fam. nov. within the order Ktedonobacterales isolated from Tengu-no-mugimeshi.</title>
        <authorList>
            <person name="Wang C.M."/>
            <person name="Zheng Y."/>
            <person name="Sakai Y."/>
            <person name="Toyoda A."/>
            <person name="Minakuchi Y."/>
            <person name="Abe K."/>
            <person name="Yokota A."/>
            <person name="Yabe S."/>
        </authorList>
    </citation>
    <scope>NUCLEOTIDE SEQUENCE [LARGE SCALE GENOMIC DNA]</scope>
    <source>
        <strain evidence="2">S-27</strain>
    </source>
</reference>
<keyword evidence="2" id="KW-1185">Reference proteome</keyword>
<organism evidence="1 2">
    <name type="scientific">Dictyobacter aurantiacus</name>
    <dbReference type="NCBI Taxonomy" id="1936993"/>
    <lineage>
        <taxon>Bacteria</taxon>
        <taxon>Bacillati</taxon>
        <taxon>Chloroflexota</taxon>
        <taxon>Ktedonobacteria</taxon>
        <taxon>Ktedonobacterales</taxon>
        <taxon>Dictyobacteraceae</taxon>
        <taxon>Dictyobacter</taxon>
    </lineage>
</organism>
<name>A0A401ZSB2_9CHLR</name>
<dbReference type="Proteomes" id="UP000287224">
    <property type="component" value="Unassembled WGS sequence"/>
</dbReference>
<gene>
    <name evidence="1" type="ORF">KDAU_71080</name>
</gene>
<evidence type="ECO:0000313" key="1">
    <source>
        <dbReference type="EMBL" id="GCE09779.1"/>
    </source>
</evidence>
<protein>
    <submittedName>
        <fullName evidence="1">Uncharacterized protein</fullName>
    </submittedName>
</protein>
<evidence type="ECO:0000313" key="2">
    <source>
        <dbReference type="Proteomes" id="UP000287224"/>
    </source>
</evidence>
<proteinExistence type="predicted"/>
<comment type="caution">
    <text evidence="1">The sequence shown here is derived from an EMBL/GenBank/DDBJ whole genome shotgun (WGS) entry which is preliminary data.</text>
</comment>